<organism evidence="1 2">
    <name type="scientific">Bergeyella cardium</name>
    <dbReference type="NCBI Taxonomy" id="1585976"/>
    <lineage>
        <taxon>Bacteria</taxon>
        <taxon>Pseudomonadati</taxon>
        <taxon>Bacteroidota</taxon>
        <taxon>Flavobacteriia</taxon>
        <taxon>Flavobacteriales</taxon>
        <taxon>Weeksellaceae</taxon>
        <taxon>Bergeyella</taxon>
    </lineage>
</organism>
<dbReference type="PANTHER" id="PTHR22916:SF3">
    <property type="entry name" value="UDP-GLCNAC:BETAGAL BETA-1,3-N-ACETYLGLUCOSAMINYLTRANSFERASE-LIKE PROTEIN 1"/>
    <property type="match status" value="1"/>
</dbReference>
<reference evidence="1 2" key="1">
    <citation type="submission" date="2018-04" db="EMBL/GenBank/DDBJ databases">
        <title>Characteristic and Complete Genome Sequencing of A Novel Member of Infective Endocarditis Causative Bacteria: Bergeyella cardium QL-PH.</title>
        <authorList>
            <person name="Pan H."/>
            <person name="Sun E."/>
            <person name="Zhang Y."/>
        </authorList>
    </citation>
    <scope>NUCLEOTIDE SEQUENCE [LARGE SCALE GENOMIC DNA]</scope>
    <source>
        <strain evidence="1 2">HPQL</strain>
    </source>
</reference>
<dbReference type="Proteomes" id="UP000464318">
    <property type="component" value="Chromosome"/>
</dbReference>
<gene>
    <name evidence="1" type="ORF">DBX24_05050</name>
</gene>
<dbReference type="AlphaFoldDB" id="A0A6P1QX36"/>
<accession>A0A6P1QX36</accession>
<dbReference type="PANTHER" id="PTHR22916">
    <property type="entry name" value="GLYCOSYLTRANSFERASE"/>
    <property type="match status" value="1"/>
</dbReference>
<dbReference type="InterPro" id="IPR001173">
    <property type="entry name" value="Glyco_trans_2-like"/>
</dbReference>
<dbReference type="InterPro" id="IPR029044">
    <property type="entry name" value="Nucleotide-diphossugar_trans"/>
</dbReference>
<protein>
    <submittedName>
        <fullName evidence="1">Glycosyltransferase</fullName>
    </submittedName>
</protein>
<dbReference type="OrthoDB" id="199095at2"/>
<proteinExistence type="predicted"/>
<dbReference type="RefSeq" id="WP_160224151.1">
    <property type="nucleotide sequence ID" value="NZ_CP029149.1"/>
</dbReference>
<evidence type="ECO:0000313" key="1">
    <source>
        <dbReference type="EMBL" id="QHN65300.1"/>
    </source>
</evidence>
<dbReference type="SUPFAM" id="SSF53448">
    <property type="entry name" value="Nucleotide-diphospho-sugar transferases"/>
    <property type="match status" value="1"/>
</dbReference>
<keyword evidence="2" id="KW-1185">Reference proteome</keyword>
<dbReference type="EMBL" id="CP029149">
    <property type="protein sequence ID" value="QHN65300.1"/>
    <property type="molecule type" value="Genomic_DNA"/>
</dbReference>
<dbReference type="KEGG" id="bcad:DBX24_05050"/>
<evidence type="ECO:0000313" key="2">
    <source>
        <dbReference type="Proteomes" id="UP000464318"/>
    </source>
</evidence>
<dbReference type="GO" id="GO:0016758">
    <property type="term" value="F:hexosyltransferase activity"/>
    <property type="evidence" value="ECO:0007669"/>
    <property type="project" value="UniProtKB-ARBA"/>
</dbReference>
<keyword evidence="1" id="KW-0808">Transferase</keyword>
<sequence>MDLPLVSIVCNCYNHAPYVLEAIQSVQQQTYKNIELIVLDNGSTDDSLHIIRDYLKDFPEVRFIHLNEPLPLPKAFNTMFKYTNGDFLIDLSADDVLLTDCVQKQIDFFQKQDDSTGIVFGNAYLIDENGQNPTPFFDVDNEGKVLDSRLHSFDYYLMLHSGKTFCSVSAMMRRTHFIALNGYDESLFFEDLDYWYRLSRRFRIRFIDDFLVKKRQLNHSLGAQIDAKGKHTHLLNLSLIKIYRSAISYNSPKENKALLQRIHYSMSVCFQHRLWADLLRFTYLKFLCQVHCLFR</sequence>
<name>A0A6P1QX36_9FLAO</name>
<dbReference type="Pfam" id="PF00535">
    <property type="entry name" value="Glycos_transf_2"/>
    <property type="match status" value="1"/>
</dbReference>
<dbReference type="Gene3D" id="3.90.550.10">
    <property type="entry name" value="Spore Coat Polysaccharide Biosynthesis Protein SpsA, Chain A"/>
    <property type="match status" value="1"/>
</dbReference>